<accession>A0A832QHU8</accession>
<sequence>MGKVIKYILLSLLGLFLLFLGYIVSQYISWEKEFVNNRGEGIVCTKDEEKVEMDFKERIENFILSDSYAEFLTFSKREALYLIEESIPETEELKIEEMCLETDSGKWKIYIQSRFKSFKLPWIAIDVVKDKRETAELYTPSMYIGNLKVPEKFSKGLLQKISKGVSDALIVVTENNFLGKEIKNIDILKDSVVFKGGL</sequence>
<reference evidence="1 2" key="1">
    <citation type="journal article" date="2020" name="Biotechnol. Biofuels">
        <title>New insights from the biogas microbiome by comprehensive genome-resolved metagenomics of nearly 1600 species originating from multiple anaerobic digesters.</title>
        <authorList>
            <person name="Campanaro S."/>
            <person name="Treu L."/>
            <person name="Rodriguez-R L.M."/>
            <person name="Kovalovszki A."/>
            <person name="Ziels R.M."/>
            <person name="Maus I."/>
            <person name="Zhu X."/>
            <person name="Kougias P.G."/>
            <person name="Basile A."/>
            <person name="Luo G."/>
            <person name="Schluter A."/>
            <person name="Konstantinidis K.T."/>
            <person name="Angelidaki I."/>
        </authorList>
    </citation>
    <scope>NUCLEOTIDE SEQUENCE [LARGE SCALE GENOMIC DNA]</scope>
    <source>
        <strain evidence="1">AS05jafATM_89</strain>
    </source>
</reference>
<evidence type="ECO:0000313" key="1">
    <source>
        <dbReference type="EMBL" id="HHX99642.1"/>
    </source>
</evidence>
<name>A0A832QHU8_9BACT</name>
<comment type="caution">
    <text evidence="1">The sequence shown here is derived from an EMBL/GenBank/DDBJ whole genome shotgun (WGS) entry which is preliminary data.</text>
</comment>
<gene>
    <name evidence="1" type="ORF">GX533_03145</name>
</gene>
<proteinExistence type="predicted"/>
<dbReference type="EMBL" id="DUTP01000005">
    <property type="protein sequence ID" value="HHX99642.1"/>
    <property type="molecule type" value="Genomic_DNA"/>
</dbReference>
<protein>
    <submittedName>
        <fullName evidence="1">Uncharacterized protein</fullName>
    </submittedName>
</protein>
<evidence type="ECO:0000313" key="2">
    <source>
        <dbReference type="Proteomes" id="UP000576550"/>
    </source>
</evidence>
<dbReference type="AlphaFoldDB" id="A0A832QHU8"/>
<organism evidence="1 2">
    <name type="scientific">Candidatus Dojkabacteria bacterium</name>
    <dbReference type="NCBI Taxonomy" id="2099670"/>
    <lineage>
        <taxon>Bacteria</taxon>
        <taxon>Candidatus Dojkabacteria</taxon>
    </lineage>
</organism>
<dbReference type="Proteomes" id="UP000576550">
    <property type="component" value="Unassembled WGS sequence"/>
</dbReference>